<evidence type="ECO:0000259" key="4">
    <source>
        <dbReference type="PROSITE" id="PS51077"/>
    </source>
</evidence>
<keyword evidence="1" id="KW-0805">Transcription regulation</keyword>
<protein>
    <submittedName>
        <fullName evidence="6">IclR family transcriptional regulator</fullName>
    </submittedName>
</protein>
<proteinExistence type="predicted"/>
<keyword evidence="7" id="KW-1185">Reference proteome</keyword>
<evidence type="ECO:0000313" key="7">
    <source>
        <dbReference type="Proteomes" id="UP000580709"/>
    </source>
</evidence>
<dbReference type="InterPro" id="IPR036390">
    <property type="entry name" value="WH_DNA-bd_sf"/>
</dbReference>
<dbReference type="InterPro" id="IPR036388">
    <property type="entry name" value="WH-like_DNA-bd_sf"/>
</dbReference>
<keyword evidence="2" id="KW-0238">DNA-binding</keyword>
<reference evidence="6 7" key="1">
    <citation type="submission" date="2020-07" db="EMBL/GenBank/DDBJ databases">
        <authorList>
            <person name="Khare M."/>
        </authorList>
    </citation>
    <scope>NUCLEOTIDE SEQUENCE [LARGE SCALE GENOMIC DNA]</scope>
    <source>
        <strain evidence="6 7">P8776</strain>
    </source>
</reference>
<dbReference type="AlphaFoldDB" id="A0A838X3B8"/>
<sequence>MAGKCKSRFSPAVIRLSLSCLTCETRRMPQVPAARNALRILTLLSLSDAPLSAARIQRELDLPRSSTYHLLRELEASGFVVHLNNPGPYGLGLAAYRMSAAYTTQQPLVRLAAKDLEAIAAFVGGSTHLSRMAGSEIVYLHEARAPKAVSLVTEVGVRLPALSTASGRIMVAHLPEAEVKAVFSASGEQRAYREVKDRLIAARQRGWDEEREEVSRGQETVAVAVLDHLGRPAAALAATFGAGSRDEDGRAEVVNRLSAAARRVAGRFFGKTHI</sequence>
<dbReference type="Gene3D" id="3.30.450.40">
    <property type="match status" value="1"/>
</dbReference>
<dbReference type="InterPro" id="IPR029016">
    <property type="entry name" value="GAF-like_dom_sf"/>
</dbReference>
<feature type="domain" description="HTH iclR-type" evidence="4">
    <location>
        <begin position="31"/>
        <end position="93"/>
    </location>
</feature>
<dbReference type="SUPFAM" id="SSF46785">
    <property type="entry name" value="Winged helix' DNA-binding domain"/>
    <property type="match status" value="1"/>
</dbReference>
<dbReference type="SUPFAM" id="SSF55781">
    <property type="entry name" value="GAF domain-like"/>
    <property type="match status" value="1"/>
</dbReference>
<gene>
    <name evidence="6" type="ORF">H0H28_07995</name>
</gene>
<dbReference type="PANTHER" id="PTHR30136">
    <property type="entry name" value="HELIX-TURN-HELIX TRANSCRIPTIONAL REGULATOR, ICLR FAMILY"/>
    <property type="match status" value="1"/>
</dbReference>
<organism evidence="6 7">
    <name type="scientific">Corynebacterium sanguinis</name>
    <dbReference type="NCBI Taxonomy" id="2594913"/>
    <lineage>
        <taxon>Bacteria</taxon>
        <taxon>Bacillati</taxon>
        <taxon>Actinomycetota</taxon>
        <taxon>Actinomycetes</taxon>
        <taxon>Mycobacteriales</taxon>
        <taxon>Corynebacteriaceae</taxon>
        <taxon>Corynebacterium</taxon>
    </lineage>
</organism>
<dbReference type="GO" id="GO:0003700">
    <property type="term" value="F:DNA-binding transcription factor activity"/>
    <property type="evidence" value="ECO:0007669"/>
    <property type="project" value="TreeGrafter"/>
</dbReference>
<evidence type="ECO:0000256" key="1">
    <source>
        <dbReference type="ARBA" id="ARBA00023015"/>
    </source>
</evidence>
<evidence type="ECO:0000256" key="3">
    <source>
        <dbReference type="ARBA" id="ARBA00023163"/>
    </source>
</evidence>
<dbReference type="EMBL" id="JACEOR010000323">
    <property type="protein sequence ID" value="MBA4505257.1"/>
    <property type="molecule type" value="Genomic_DNA"/>
</dbReference>
<dbReference type="Pfam" id="PF09339">
    <property type="entry name" value="HTH_IclR"/>
    <property type="match status" value="1"/>
</dbReference>
<dbReference type="PROSITE" id="PS51078">
    <property type="entry name" value="ICLR_ED"/>
    <property type="match status" value="1"/>
</dbReference>
<dbReference type="GO" id="GO:0045892">
    <property type="term" value="P:negative regulation of DNA-templated transcription"/>
    <property type="evidence" value="ECO:0007669"/>
    <property type="project" value="TreeGrafter"/>
</dbReference>
<keyword evidence="3" id="KW-0804">Transcription</keyword>
<dbReference type="InterPro" id="IPR005471">
    <property type="entry name" value="Tscrpt_reg_IclR_N"/>
</dbReference>
<evidence type="ECO:0000259" key="5">
    <source>
        <dbReference type="PROSITE" id="PS51078"/>
    </source>
</evidence>
<feature type="domain" description="IclR-ED" evidence="5">
    <location>
        <begin position="94"/>
        <end position="270"/>
    </location>
</feature>
<dbReference type="Proteomes" id="UP000580709">
    <property type="component" value="Unassembled WGS sequence"/>
</dbReference>
<accession>A0A838X3B8</accession>
<name>A0A838X3B8_9CORY</name>
<evidence type="ECO:0000313" key="6">
    <source>
        <dbReference type="EMBL" id="MBA4505257.1"/>
    </source>
</evidence>
<dbReference type="Pfam" id="PF01614">
    <property type="entry name" value="IclR_C"/>
    <property type="match status" value="1"/>
</dbReference>
<dbReference type="Gene3D" id="1.10.10.10">
    <property type="entry name" value="Winged helix-like DNA-binding domain superfamily/Winged helix DNA-binding domain"/>
    <property type="match status" value="1"/>
</dbReference>
<dbReference type="GO" id="GO:0003677">
    <property type="term" value="F:DNA binding"/>
    <property type="evidence" value="ECO:0007669"/>
    <property type="project" value="UniProtKB-KW"/>
</dbReference>
<dbReference type="SMART" id="SM00346">
    <property type="entry name" value="HTH_ICLR"/>
    <property type="match status" value="1"/>
</dbReference>
<dbReference type="InterPro" id="IPR050707">
    <property type="entry name" value="HTH_MetabolicPath_Reg"/>
</dbReference>
<dbReference type="PANTHER" id="PTHR30136:SF2">
    <property type="entry name" value="TRANSCRIPTIONAL REGULATOR ICLR"/>
    <property type="match status" value="1"/>
</dbReference>
<evidence type="ECO:0000256" key="2">
    <source>
        <dbReference type="ARBA" id="ARBA00023125"/>
    </source>
</evidence>
<dbReference type="InterPro" id="IPR014757">
    <property type="entry name" value="Tscrpt_reg_IclR_C"/>
</dbReference>
<comment type="caution">
    <text evidence="6">The sequence shown here is derived from an EMBL/GenBank/DDBJ whole genome shotgun (WGS) entry which is preliminary data.</text>
</comment>
<dbReference type="PROSITE" id="PS51077">
    <property type="entry name" value="HTH_ICLR"/>
    <property type="match status" value="1"/>
</dbReference>